<dbReference type="SUPFAM" id="SSF117281">
    <property type="entry name" value="Kelch motif"/>
    <property type="match status" value="1"/>
</dbReference>
<dbReference type="PANTHER" id="PTHR46407">
    <property type="entry name" value="OS02G0208700 PROTEIN"/>
    <property type="match status" value="1"/>
</dbReference>
<dbReference type="AlphaFoldDB" id="A0A0C9RXD3"/>
<name>A0A0C9RXD3_9CONI</name>
<dbReference type="SMART" id="SM00256">
    <property type="entry name" value="FBOX"/>
    <property type="match status" value="1"/>
</dbReference>
<dbReference type="InterPro" id="IPR036047">
    <property type="entry name" value="F-box-like_dom_sf"/>
</dbReference>
<dbReference type="GO" id="GO:0080037">
    <property type="term" value="P:negative regulation of cytokinin-activated signaling pathway"/>
    <property type="evidence" value="ECO:0007669"/>
    <property type="project" value="InterPro"/>
</dbReference>
<sequence>MELIPNLPEEIGRECLLRVSYKAHSKLKAVCRNWESMVSSPGFYHDRKISGTSEQCIGLIQAFVQGKSMKDKGHRAPSYGLSVYDPIQGAWDRLPSIPLFPSGVPLFCHCVSVNQKLVLIGGWHPSKWEAMRSVFVYDFSFGSWRQGADMPTLRSFFACSVSPDGRVCVAGGHDDCKNALRASEAYNVEEDQWEILPPMSQERDECQGVYLDAKFYVISGYTTESQGRFERSAEVFDPSTGSWSRLENMWSVGGCPRACVVCRGNLYFFQKQGVMQYNSKENIWGVVDSVPDSVSVAMCATVWRNKIFVSGTVCNGGDQASYMFDPNIKEEESSRRWIAVNRPQYFSGFVQSAVTVEI</sequence>
<dbReference type="EMBL" id="GCHU01006146">
    <property type="protein sequence ID" value="JAG88674.1"/>
    <property type="molecule type" value="Transcribed_RNA"/>
</dbReference>
<reference evidence="2" key="1">
    <citation type="submission" date="2015-02" db="EMBL/GenBank/DDBJ databases">
        <title>A transcriptome of Wollemia nobilis - a relic of Gondwana.</title>
        <authorList>
            <person name="Chia J.Y."/>
            <person name="Leong Y.S."/>
            <person name="Abdul Karim S."/>
            <person name="Wan Azmi N."/>
            <person name="Hercus R."/>
            <person name="Croft L."/>
        </authorList>
    </citation>
    <scope>NUCLEOTIDE SEQUENCE</scope>
    <source>
        <strain evidence="2">MaeBrown</strain>
        <tissue evidence="2">Leaf</tissue>
    </source>
</reference>
<organism evidence="2">
    <name type="scientific">Wollemia nobilis</name>
    <dbReference type="NCBI Taxonomy" id="56998"/>
    <lineage>
        <taxon>Eukaryota</taxon>
        <taxon>Viridiplantae</taxon>
        <taxon>Streptophyta</taxon>
        <taxon>Embryophyta</taxon>
        <taxon>Tracheophyta</taxon>
        <taxon>Spermatophyta</taxon>
        <taxon>Pinopsida</taxon>
        <taxon>Pinidae</taxon>
        <taxon>Conifers II</taxon>
        <taxon>Araucariales</taxon>
        <taxon>Araucariaceae</taxon>
        <taxon>Wollemia</taxon>
    </lineage>
</organism>
<feature type="domain" description="F-box" evidence="1">
    <location>
        <begin position="7"/>
        <end position="47"/>
    </location>
</feature>
<protein>
    <submittedName>
        <fullName evidence="2">TSA: Wollemia nobilis Ref_Wollemi_Transcript_6185_1785 transcribed RNA sequence</fullName>
    </submittedName>
</protein>
<dbReference type="CDD" id="cd22152">
    <property type="entry name" value="F-box_AtAFR-like"/>
    <property type="match status" value="1"/>
</dbReference>
<dbReference type="Gene3D" id="2.120.10.80">
    <property type="entry name" value="Kelch-type beta propeller"/>
    <property type="match status" value="1"/>
</dbReference>
<dbReference type="InterPro" id="IPR006652">
    <property type="entry name" value="Kelch_1"/>
</dbReference>
<evidence type="ECO:0000259" key="1">
    <source>
        <dbReference type="SMART" id="SM00256"/>
    </source>
</evidence>
<dbReference type="InterPro" id="IPR044595">
    <property type="entry name" value="KMD1-4"/>
</dbReference>
<dbReference type="InterPro" id="IPR001810">
    <property type="entry name" value="F-box_dom"/>
</dbReference>
<dbReference type="SMART" id="SM00612">
    <property type="entry name" value="Kelch"/>
    <property type="match status" value="3"/>
</dbReference>
<accession>A0A0C9RXD3</accession>
<dbReference type="SUPFAM" id="SSF81383">
    <property type="entry name" value="F-box domain"/>
    <property type="match status" value="1"/>
</dbReference>
<evidence type="ECO:0000313" key="2">
    <source>
        <dbReference type="EMBL" id="JAG88674.1"/>
    </source>
</evidence>
<proteinExistence type="predicted"/>
<dbReference type="Pfam" id="PF00646">
    <property type="entry name" value="F-box"/>
    <property type="match status" value="1"/>
</dbReference>
<dbReference type="PANTHER" id="PTHR46407:SF3">
    <property type="entry name" value="OS02G0208700 PROTEIN"/>
    <property type="match status" value="1"/>
</dbReference>
<dbReference type="Pfam" id="PF01344">
    <property type="entry name" value="Kelch_1"/>
    <property type="match status" value="3"/>
</dbReference>
<dbReference type="InterPro" id="IPR015915">
    <property type="entry name" value="Kelch-typ_b-propeller"/>
</dbReference>
<dbReference type="GO" id="GO:2000762">
    <property type="term" value="P:regulation of phenylpropanoid metabolic process"/>
    <property type="evidence" value="ECO:0007669"/>
    <property type="project" value="InterPro"/>
</dbReference>